<proteinExistence type="predicted"/>
<dbReference type="OrthoDB" id="527990at2759"/>
<reference evidence="1" key="1">
    <citation type="submission" date="2021-02" db="EMBL/GenBank/DDBJ databases">
        <authorList>
            <person name="Nowell W R."/>
        </authorList>
    </citation>
    <scope>NUCLEOTIDE SEQUENCE</scope>
</reference>
<dbReference type="Proteomes" id="UP000663852">
    <property type="component" value="Unassembled WGS sequence"/>
</dbReference>
<gene>
    <name evidence="1" type="ORF">EDS130_LOCUS22449</name>
</gene>
<name>A0A814SGK9_ADIRI</name>
<evidence type="ECO:0000313" key="1">
    <source>
        <dbReference type="EMBL" id="CAF1148002.1"/>
    </source>
</evidence>
<sequence>MGALRDWNRSLQYVNLIKQSRQWGSPSTPWDGNATLNPITGWPVNDFGVIIATNNLDMGGKYFFYAKGNASISTIDSLSIYVTNQTYDRLTNTLTSFINVPQGQTGIILSFLNTTGPGLQDMLLLQSNYTVKSKINLTDLMLIHLSRFNLIRFMAWTDTNNNPERHWNETTALSWPQYTPPKRNPWQTIPFIVNQFNKSIDIWINIPFNASDDYILNLAQLMFNELNNKTIVYVEYSNELWNRGFSQAADNVYAANDSVHNHGDPLHLNYDNVKDVHTWAFRRTAYQIKRISDLFKNIFGYENVGLWKRVRPILAGQTDKPHVIMTGLDYLNAQYGSPSIFLHGIAVAPYMTLGKYRTWSNLTTDQVLDIFNSSMQRFLPEQGWSQQAPLGVHGIYAAWYHLAVYAYEGGTDTSSGCQDCSFEAKINATRHPRMIDICKAYLNGWYRFGFEIFNWYVAGAGNIELSGTWNLLEDMRQETLIDTTNMFNSTSPVAQLPRPAPKLNAIDQIRHSSVEINFGMPVPSMNFNATNFMNHQVPYPDPDLRNLKRNATFYYPLRIHQPLLRLNLTVYVAGNSGILEASINNQQFIQIQTPKTVNTTVFQATPLIQFNFNQTSVPSLAVLRLKIIENGYSIRSFDIF</sequence>
<organism evidence="1">
    <name type="scientific">Adineta ricciae</name>
    <name type="common">Rotifer</name>
    <dbReference type="NCBI Taxonomy" id="249248"/>
    <lineage>
        <taxon>Eukaryota</taxon>
        <taxon>Metazoa</taxon>
        <taxon>Spiralia</taxon>
        <taxon>Gnathifera</taxon>
        <taxon>Rotifera</taxon>
        <taxon>Eurotatoria</taxon>
        <taxon>Bdelloidea</taxon>
        <taxon>Adinetida</taxon>
        <taxon>Adinetidae</taxon>
        <taxon>Adineta</taxon>
    </lineage>
</organism>
<protein>
    <submittedName>
        <fullName evidence="1">Uncharacterized protein</fullName>
    </submittedName>
</protein>
<dbReference type="EMBL" id="CAJNOJ010000118">
    <property type="protein sequence ID" value="CAF1148002.1"/>
    <property type="molecule type" value="Genomic_DNA"/>
</dbReference>
<dbReference type="AlphaFoldDB" id="A0A814SGK9"/>
<comment type="caution">
    <text evidence="1">The sequence shown here is derived from an EMBL/GenBank/DDBJ whole genome shotgun (WGS) entry which is preliminary data.</text>
</comment>
<accession>A0A814SGK9</accession>